<keyword evidence="1" id="KW-1133">Transmembrane helix</keyword>
<accession>A0A8J4PLC4</accession>
<feature type="transmembrane region" description="Helical" evidence="1">
    <location>
        <begin position="12"/>
        <end position="35"/>
    </location>
</feature>
<evidence type="ECO:0000256" key="1">
    <source>
        <dbReference type="SAM" id="Phobius"/>
    </source>
</evidence>
<dbReference type="EMBL" id="AJWJ01001100">
    <property type="protein sequence ID" value="KAF2068256.1"/>
    <property type="molecule type" value="Genomic_DNA"/>
</dbReference>
<gene>
    <name evidence="2" type="ORF">CYY_010417</name>
</gene>
<name>A0A8J4PLC4_9MYCE</name>
<protein>
    <recommendedName>
        <fullName evidence="4">Transmembrane protein</fullName>
    </recommendedName>
</protein>
<organism evidence="2 3">
    <name type="scientific">Polysphondylium violaceum</name>
    <dbReference type="NCBI Taxonomy" id="133409"/>
    <lineage>
        <taxon>Eukaryota</taxon>
        <taxon>Amoebozoa</taxon>
        <taxon>Evosea</taxon>
        <taxon>Eumycetozoa</taxon>
        <taxon>Dictyostelia</taxon>
        <taxon>Dictyosteliales</taxon>
        <taxon>Dictyosteliaceae</taxon>
        <taxon>Polysphondylium</taxon>
    </lineage>
</organism>
<evidence type="ECO:0000313" key="2">
    <source>
        <dbReference type="EMBL" id="KAF2068256.1"/>
    </source>
</evidence>
<evidence type="ECO:0000313" key="3">
    <source>
        <dbReference type="Proteomes" id="UP000695562"/>
    </source>
</evidence>
<sequence length="56" mass="6071">NAGNNGLTKVQIAGIVIGAAGFAAVVVVSVSYAVYKRKQFVRLRKNMETKIETFNK</sequence>
<keyword evidence="1" id="KW-0812">Transmembrane</keyword>
<keyword evidence="1" id="KW-0472">Membrane</keyword>
<dbReference type="AlphaFoldDB" id="A0A8J4PLC4"/>
<dbReference type="Proteomes" id="UP000695562">
    <property type="component" value="Unassembled WGS sequence"/>
</dbReference>
<reference evidence="2" key="1">
    <citation type="submission" date="2020-01" db="EMBL/GenBank/DDBJ databases">
        <title>Development of genomics and gene disruption for Polysphondylium violaceum indicates a role for the polyketide synthase stlB in stalk morphogenesis.</title>
        <authorList>
            <person name="Narita B."/>
            <person name="Kawabe Y."/>
            <person name="Kin K."/>
            <person name="Saito T."/>
            <person name="Gibbs R."/>
            <person name="Kuspa A."/>
            <person name="Muzny D."/>
            <person name="Queller D."/>
            <person name="Richards S."/>
            <person name="Strassman J."/>
            <person name="Sucgang R."/>
            <person name="Worley K."/>
            <person name="Schaap P."/>
        </authorList>
    </citation>
    <scope>NUCLEOTIDE SEQUENCE</scope>
    <source>
        <strain evidence="2">QSvi11</strain>
    </source>
</reference>
<keyword evidence="3" id="KW-1185">Reference proteome</keyword>
<evidence type="ECO:0008006" key="4">
    <source>
        <dbReference type="Google" id="ProtNLM"/>
    </source>
</evidence>
<comment type="caution">
    <text evidence="2">The sequence shown here is derived from an EMBL/GenBank/DDBJ whole genome shotgun (WGS) entry which is preliminary data.</text>
</comment>
<proteinExistence type="predicted"/>
<feature type="non-terminal residue" evidence="2">
    <location>
        <position position="1"/>
    </location>
</feature>